<keyword evidence="5" id="KW-1185">Reference proteome</keyword>
<evidence type="ECO:0000313" key="3">
    <source>
        <dbReference type="EMBL" id="CAI3977867.1"/>
    </source>
</evidence>
<reference evidence="4 5" key="2">
    <citation type="submission" date="2024-05" db="EMBL/GenBank/DDBJ databases">
        <authorList>
            <person name="Chen Y."/>
            <person name="Shah S."/>
            <person name="Dougan E. K."/>
            <person name="Thang M."/>
            <person name="Chan C."/>
        </authorList>
    </citation>
    <scope>NUCLEOTIDE SEQUENCE [LARGE SCALE GENOMIC DNA]</scope>
</reference>
<comment type="caution">
    <text evidence="3">The sequence shown here is derived from an EMBL/GenBank/DDBJ whole genome shotgun (WGS) entry which is preliminary data.</text>
</comment>
<evidence type="ECO:0000256" key="1">
    <source>
        <dbReference type="SAM" id="MobiDB-lite"/>
    </source>
</evidence>
<dbReference type="EMBL" id="CAMXCT030000369">
    <property type="protein sequence ID" value="CAL4765179.1"/>
    <property type="molecule type" value="Genomic_DNA"/>
</dbReference>
<dbReference type="AlphaFoldDB" id="A0A9P1BQT9"/>
<gene>
    <name evidence="3" type="ORF">C1SCF055_LOCUS5969</name>
</gene>
<dbReference type="InterPro" id="IPR000210">
    <property type="entry name" value="BTB/POZ_dom"/>
</dbReference>
<dbReference type="Gene3D" id="1.25.40.20">
    <property type="entry name" value="Ankyrin repeat-containing domain"/>
    <property type="match status" value="1"/>
</dbReference>
<dbReference type="EMBL" id="CAMXCT010000369">
    <property type="protein sequence ID" value="CAI3977867.1"/>
    <property type="molecule type" value="Genomic_DNA"/>
</dbReference>
<dbReference type="SUPFAM" id="SSF54695">
    <property type="entry name" value="POZ domain"/>
    <property type="match status" value="1"/>
</dbReference>
<feature type="compositionally biased region" description="Basic and acidic residues" evidence="1">
    <location>
        <begin position="144"/>
        <end position="158"/>
    </location>
</feature>
<dbReference type="OrthoDB" id="475400at2759"/>
<feature type="domain" description="BTB" evidence="2">
    <location>
        <begin position="725"/>
        <end position="793"/>
    </location>
</feature>
<feature type="compositionally biased region" description="Low complexity" evidence="1">
    <location>
        <begin position="1"/>
        <end position="18"/>
    </location>
</feature>
<dbReference type="Proteomes" id="UP001152797">
    <property type="component" value="Unassembled WGS sequence"/>
</dbReference>
<feature type="region of interest" description="Disordered" evidence="1">
    <location>
        <begin position="1"/>
        <end position="30"/>
    </location>
</feature>
<feature type="region of interest" description="Disordered" evidence="1">
    <location>
        <begin position="117"/>
        <end position="249"/>
    </location>
</feature>
<dbReference type="InterPro" id="IPR011333">
    <property type="entry name" value="SKP1/BTB/POZ_sf"/>
</dbReference>
<dbReference type="EMBL" id="CAMXCT020000369">
    <property type="protein sequence ID" value="CAL1131242.1"/>
    <property type="molecule type" value="Genomic_DNA"/>
</dbReference>
<organism evidence="3">
    <name type="scientific">Cladocopium goreaui</name>
    <dbReference type="NCBI Taxonomy" id="2562237"/>
    <lineage>
        <taxon>Eukaryota</taxon>
        <taxon>Sar</taxon>
        <taxon>Alveolata</taxon>
        <taxon>Dinophyceae</taxon>
        <taxon>Suessiales</taxon>
        <taxon>Symbiodiniaceae</taxon>
        <taxon>Cladocopium</taxon>
    </lineage>
</organism>
<dbReference type="Pfam" id="PF00651">
    <property type="entry name" value="BTB"/>
    <property type="match status" value="1"/>
</dbReference>
<reference evidence="3" key="1">
    <citation type="submission" date="2022-10" db="EMBL/GenBank/DDBJ databases">
        <authorList>
            <person name="Chen Y."/>
            <person name="Dougan E. K."/>
            <person name="Chan C."/>
            <person name="Rhodes N."/>
            <person name="Thang M."/>
        </authorList>
    </citation>
    <scope>NUCLEOTIDE SEQUENCE</scope>
</reference>
<evidence type="ECO:0000313" key="5">
    <source>
        <dbReference type="Proteomes" id="UP001152797"/>
    </source>
</evidence>
<dbReference type="InterPro" id="IPR036770">
    <property type="entry name" value="Ankyrin_rpt-contain_sf"/>
</dbReference>
<dbReference type="PROSITE" id="PS50097">
    <property type="entry name" value="BTB"/>
    <property type="match status" value="1"/>
</dbReference>
<evidence type="ECO:0000259" key="2">
    <source>
        <dbReference type="PROSITE" id="PS50097"/>
    </source>
</evidence>
<name>A0A9P1BQT9_9DINO</name>
<feature type="compositionally biased region" description="Low complexity" evidence="1">
    <location>
        <begin position="125"/>
        <end position="143"/>
    </location>
</feature>
<protein>
    <recommendedName>
        <fullName evidence="2">BTB domain-containing protein</fullName>
    </recommendedName>
</protein>
<dbReference type="CDD" id="cd18186">
    <property type="entry name" value="BTB_POZ_ZBTB_KLHL-like"/>
    <property type="match status" value="1"/>
</dbReference>
<dbReference type="SUPFAM" id="SSF48403">
    <property type="entry name" value="Ankyrin repeat"/>
    <property type="match status" value="1"/>
</dbReference>
<accession>A0A9P1BQT9</accession>
<proteinExistence type="predicted"/>
<dbReference type="Gene3D" id="3.30.710.10">
    <property type="entry name" value="Potassium Channel Kv1.1, Chain A"/>
    <property type="match status" value="1"/>
</dbReference>
<evidence type="ECO:0000313" key="4">
    <source>
        <dbReference type="EMBL" id="CAL4765179.1"/>
    </source>
</evidence>
<sequence length="901" mass="97511">MVSARSARIPRISSPVSSEKTTASEDSTEAVARQRAQAAAEAVQAVAQAIPLPKASEDSTEAVARQRAQAAAEAVQAVAQAIPLPKASEDSTEAVARQRAQAAAEAVQAVAQAIPLPKASEDSTEAVARQRAQAAAEAVQAVAQEKDSRDSRDSRTQRSAEALAPPVEIDVTVAACAPEREEPTEAAGSAAPTEPASPAGGPRESLEFSWAPARLPDPGVPRPEDLLNTSSRTYSRPYGQSVPPPEIQAPKQEGPELAFQIAMQQELERSLQLVQQQQYSEHMQQQQPFPKARGTVRQSRLEEVAAEVAGLVPQVNAMVEGKESQEKPMAHPVELEALLKRAKDILEASRLTEQDLEGLGWPTRELKAIRDLVSSLQKWQSCEQAAKEALGPKLEALTDVVTVLEQMFTAWRNLSTLTQQGDPERIRIRADFGMRSRASASTPLVSALLDKAIARVRHEPDLVAVRRLEALLNWQVELGSKSAACELGVLPFLEQMLKELSECLQGTTRLQSSFQMPGNSTLLSTPEVLWRAIVHGDLASVESIIRHGGLVSGRTQDPSGHSVLWNAIAFERPEVALLLLRSFPPDMLHGVALGELHQRNGNSLLHLVSSFQHFNAQCEGLFAMLFERMPEALRIHRNLHGQSFLHIAAGRRNLWILSYAASRGLAAQFSVADSGGLSPQKLLGQHLELMRLHRPVLSTGGTKMPTWCSFSALQPATAGAKPPFADVAVEIEGEERIYAHRVIISAASQKWHQQLRATNGGDLQVLKITSCKSIEVVGFALRYLYTGDVESTFQKDSTKLLELLQFCRSEDLPSSLCAWAADGLLQSESGFVATLLLEAPKLGLPPAAQRFLAYRFICDDAAWQAAAEAEVNGHNGSSKVPMRSAALTTALSALESAQFGA</sequence>